<comment type="subcellular location">
    <subcellularLocation>
        <location evidence="11">Cell inner membrane</location>
        <topology evidence="11">Multi-pass membrane protein</topology>
    </subcellularLocation>
    <subcellularLocation>
        <location evidence="1">Cell membrane</location>
        <topology evidence="1">Multi-pass membrane protein</topology>
    </subcellularLocation>
</comment>
<dbReference type="Proteomes" id="UP000559404">
    <property type="component" value="Unassembled WGS sequence"/>
</dbReference>
<dbReference type="PROSITE" id="PS51012">
    <property type="entry name" value="ABC_TM2"/>
    <property type="match status" value="1"/>
</dbReference>
<evidence type="ECO:0000256" key="11">
    <source>
        <dbReference type="RuleBase" id="RU361157"/>
    </source>
</evidence>
<dbReference type="InterPro" id="IPR000412">
    <property type="entry name" value="ABC_2_transport"/>
</dbReference>
<comment type="caution">
    <text evidence="11">Lacks conserved residue(s) required for the propagation of feature annotation.</text>
</comment>
<evidence type="ECO:0000256" key="6">
    <source>
        <dbReference type="ARBA" id="ARBA00022692"/>
    </source>
</evidence>
<keyword evidence="7" id="KW-0972">Capsule biogenesis/degradation</keyword>
<name>A0A838XP90_9HYPH</name>
<reference evidence="13 14" key="1">
    <citation type="submission" date="2020-07" db="EMBL/GenBank/DDBJ databases">
        <authorList>
            <person name="Li M."/>
        </authorList>
    </citation>
    <scope>NUCLEOTIDE SEQUENCE [LARGE SCALE GENOMIC DNA]</scope>
    <source>
        <strain evidence="13 14">DSM 23284</strain>
    </source>
</reference>
<keyword evidence="8 11" id="KW-1133">Transmembrane helix</keyword>
<evidence type="ECO:0000256" key="10">
    <source>
        <dbReference type="ARBA" id="ARBA00023136"/>
    </source>
</evidence>
<evidence type="ECO:0000256" key="1">
    <source>
        <dbReference type="ARBA" id="ARBA00004651"/>
    </source>
</evidence>
<dbReference type="InterPro" id="IPR013525">
    <property type="entry name" value="ABC2_TM"/>
</dbReference>
<keyword evidence="4 11" id="KW-1003">Cell membrane</keyword>
<dbReference type="AlphaFoldDB" id="A0A838XP90"/>
<dbReference type="GO" id="GO:0140359">
    <property type="term" value="F:ABC-type transporter activity"/>
    <property type="evidence" value="ECO:0007669"/>
    <property type="project" value="InterPro"/>
</dbReference>
<keyword evidence="9" id="KW-0625">Polysaccharide transport</keyword>
<dbReference type="RefSeq" id="WP_181759076.1">
    <property type="nucleotide sequence ID" value="NZ_BMCR01000004.1"/>
</dbReference>
<sequence length="260" mass="29284">MSDAKAENPFLVQLRVIGALVLRETKVTFGAVQLGYMWAILEPVLGTAILTLVFSFVTRHPPIGTSFPLFFATGIITFQFYQKLSSSLMTVFEGNRGLMAYPLVKETDVVIARFTLITATYLFVYIVFFSALIVFGLAEFPANLGVVLLAVASVALLGLGAGLTNAVIYLLWPTWARVEAIITRPMFFLSGVFFIPDAFPPHIRYILSWNPMLHGIDWFRTGYYPHYKSATLDVPYLLFYVMILLVIAFSSERLFRKHQK</sequence>
<evidence type="ECO:0000256" key="2">
    <source>
        <dbReference type="ARBA" id="ARBA00007783"/>
    </source>
</evidence>
<dbReference type="PANTHER" id="PTHR30413">
    <property type="entry name" value="INNER MEMBRANE TRANSPORT PERMEASE"/>
    <property type="match status" value="1"/>
</dbReference>
<feature type="transmembrane region" description="Helical" evidence="11">
    <location>
        <begin position="114"/>
        <end position="138"/>
    </location>
</feature>
<evidence type="ECO:0000256" key="4">
    <source>
        <dbReference type="ARBA" id="ARBA00022475"/>
    </source>
</evidence>
<proteinExistence type="inferred from homology"/>
<dbReference type="Pfam" id="PF01061">
    <property type="entry name" value="ABC2_membrane"/>
    <property type="match status" value="1"/>
</dbReference>
<dbReference type="GO" id="GO:0015774">
    <property type="term" value="P:polysaccharide transport"/>
    <property type="evidence" value="ECO:0007669"/>
    <property type="project" value="UniProtKB-KW"/>
</dbReference>
<evidence type="ECO:0000313" key="14">
    <source>
        <dbReference type="Proteomes" id="UP000559404"/>
    </source>
</evidence>
<keyword evidence="3 11" id="KW-0813">Transport</keyword>
<evidence type="ECO:0000256" key="9">
    <source>
        <dbReference type="ARBA" id="ARBA00023047"/>
    </source>
</evidence>
<protein>
    <recommendedName>
        <fullName evidence="11">Transport permease protein</fullName>
    </recommendedName>
</protein>
<dbReference type="EMBL" id="JACEON010000003">
    <property type="protein sequence ID" value="MBA4610881.1"/>
    <property type="molecule type" value="Genomic_DNA"/>
</dbReference>
<dbReference type="GO" id="GO:0015920">
    <property type="term" value="P:lipopolysaccharide transport"/>
    <property type="evidence" value="ECO:0007669"/>
    <property type="project" value="TreeGrafter"/>
</dbReference>
<dbReference type="PRINTS" id="PR00164">
    <property type="entry name" value="ABC2TRNSPORT"/>
</dbReference>
<gene>
    <name evidence="13" type="ORF">H1W37_04410</name>
</gene>
<organism evidence="13 14">
    <name type="scientific">Stappia taiwanensis</name>
    <dbReference type="NCBI Taxonomy" id="992267"/>
    <lineage>
        <taxon>Bacteria</taxon>
        <taxon>Pseudomonadati</taxon>
        <taxon>Pseudomonadota</taxon>
        <taxon>Alphaproteobacteria</taxon>
        <taxon>Hyphomicrobiales</taxon>
        <taxon>Stappiaceae</taxon>
        <taxon>Stappia</taxon>
    </lineage>
</organism>
<comment type="caution">
    <text evidence="13">The sequence shown here is derived from an EMBL/GenBank/DDBJ whole genome shotgun (WGS) entry which is preliminary data.</text>
</comment>
<feature type="transmembrane region" description="Helical" evidence="11">
    <location>
        <begin position="36"/>
        <end position="57"/>
    </location>
</feature>
<evidence type="ECO:0000256" key="5">
    <source>
        <dbReference type="ARBA" id="ARBA00022597"/>
    </source>
</evidence>
<evidence type="ECO:0000256" key="7">
    <source>
        <dbReference type="ARBA" id="ARBA00022903"/>
    </source>
</evidence>
<keyword evidence="6 11" id="KW-0812">Transmembrane</keyword>
<evidence type="ECO:0000256" key="8">
    <source>
        <dbReference type="ARBA" id="ARBA00022989"/>
    </source>
</evidence>
<evidence type="ECO:0000256" key="3">
    <source>
        <dbReference type="ARBA" id="ARBA00022448"/>
    </source>
</evidence>
<feature type="transmembrane region" description="Helical" evidence="11">
    <location>
        <begin position="234"/>
        <end position="255"/>
    </location>
</feature>
<reference evidence="13 14" key="2">
    <citation type="submission" date="2020-08" db="EMBL/GenBank/DDBJ databases">
        <title>Stappia taiwanensis sp. nov., isolated from a coastal thermal spring.</title>
        <authorList>
            <person name="Kampfer P."/>
        </authorList>
    </citation>
    <scope>NUCLEOTIDE SEQUENCE [LARGE SCALE GENOMIC DNA]</scope>
    <source>
        <strain evidence="13 14">DSM 23284</strain>
    </source>
</reference>
<accession>A0A838XP90</accession>
<dbReference type="InterPro" id="IPR047817">
    <property type="entry name" value="ABC2_TM_bact-type"/>
</dbReference>
<keyword evidence="5" id="KW-0762">Sugar transport</keyword>
<dbReference type="GO" id="GO:0043190">
    <property type="term" value="C:ATP-binding cassette (ABC) transporter complex"/>
    <property type="evidence" value="ECO:0007669"/>
    <property type="project" value="InterPro"/>
</dbReference>
<keyword evidence="14" id="KW-1185">Reference proteome</keyword>
<evidence type="ECO:0000259" key="12">
    <source>
        <dbReference type="PROSITE" id="PS51012"/>
    </source>
</evidence>
<feature type="domain" description="ABC transmembrane type-2" evidence="12">
    <location>
        <begin position="34"/>
        <end position="258"/>
    </location>
</feature>
<comment type="similarity">
    <text evidence="2 11">Belongs to the ABC-2 integral membrane protein family.</text>
</comment>
<evidence type="ECO:0000313" key="13">
    <source>
        <dbReference type="EMBL" id="MBA4610881.1"/>
    </source>
</evidence>
<dbReference type="PANTHER" id="PTHR30413:SF10">
    <property type="entry name" value="CAPSULE POLYSACCHARIDE EXPORT INNER-MEMBRANE PROTEIN CTRC"/>
    <property type="match status" value="1"/>
</dbReference>
<keyword evidence="10 11" id="KW-0472">Membrane</keyword>
<feature type="transmembrane region" description="Helical" evidence="11">
    <location>
        <begin position="144"/>
        <end position="172"/>
    </location>
</feature>
<feature type="transmembrane region" description="Helical" evidence="11">
    <location>
        <begin position="63"/>
        <end position="81"/>
    </location>
</feature>